<dbReference type="GO" id="GO:0005525">
    <property type="term" value="F:GTP binding"/>
    <property type="evidence" value="ECO:0007669"/>
    <property type="project" value="UniProtKB-KW"/>
</dbReference>
<evidence type="ECO:0000313" key="8">
    <source>
        <dbReference type="Proteomes" id="UP000682733"/>
    </source>
</evidence>
<dbReference type="EMBL" id="CAJOBA010040541">
    <property type="protein sequence ID" value="CAF4096423.1"/>
    <property type="molecule type" value="Genomic_DNA"/>
</dbReference>
<dbReference type="PANTHER" id="PTHR10903">
    <property type="entry name" value="GTPASE, IMAP FAMILY MEMBER-RELATED"/>
    <property type="match status" value="1"/>
</dbReference>
<comment type="caution">
    <text evidence="7">The sequence shown here is derived from an EMBL/GenBank/DDBJ whole genome shotgun (WGS) entry which is preliminary data.</text>
</comment>
<keyword evidence="3" id="KW-0342">GTP-binding</keyword>
<dbReference type="EMBL" id="CAJNOK010018972">
    <property type="protein sequence ID" value="CAF1291637.1"/>
    <property type="molecule type" value="Genomic_DNA"/>
</dbReference>
<dbReference type="PANTHER" id="PTHR10903:SF184">
    <property type="entry name" value="GTP-BINDING PROTEIN A"/>
    <property type="match status" value="1"/>
</dbReference>
<evidence type="ECO:0000259" key="5">
    <source>
        <dbReference type="PROSITE" id="PS51720"/>
    </source>
</evidence>
<dbReference type="Proteomes" id="UP000677228">
    <property type="component" value="Unassembled WGS sequence"/>
</dbReference>
<dbReference type="SUPFAM" id="SSF52540">
    <property type="entry name" value="P-loop containing nucleoside triphosphate hydrolases"/>
    <property type="match status" value="1"/>
</dbReference>
<sequence>KSSLGNSILGRQFFESVRQFDPVTDQCSTGSCRRYLDDEMNQAVKISVTDTMGVCSTREDHDAIAQLIGEQIFEETSPGPHAILIVCRIDRFTSLDEEIIELIRSMFGSNAVRYCIFIFTHEDQLEPGDTIQKCVKKSNRVHSLMHQYQNRYLSINNKNVTEEKIKELIEMINKMVTENNDEYYTNAEYQRIELLRQFEKKQRVFEEEAKQSEMERLRQEKKNLEQELANERLRQKNTQHEDVLKQQSHLEEELYAGAKNALSSLLDIVVHAAKKCVDDHFKEKKPARTSAPVLSASRSQLIPSPAVKDHLKISSSVPTASDSTSEQIQITSVRTATSSVAKNSIPQYSDHKTQYTPQSPVSLFNGLNYPSHLTIPENQPSLFSPPEFSLNSPFSLFNRLNYPSYLTIPGNQPSLFSLPKPQSDPLRILNLDSDLQCLINRMKHSS</sequence>
<evidence type="ECO:0000256" key="1">
    <source>
        <dbReference type="ARBA" id="ARBA00008535"/>
    </source>
</evidence>
<dbReference type="Proteomes" id="UP000682733">
    <property type="component" value="Unassembled WGS sequence"/>
</dbReference>
<feature type="domain" description="AIG1-type G" evidence="5">
    <location>
        <begin position="1"/>
        <end position="193"/>
    </location>
</feature>
<name>A0A8S2QFC1_9BILA</name>
<dbReference type="InterPro" id="IPR027417">
    <property type="entry name" value="P-loop_NTPase"/>
</dbReference>
<dbReference type="PROSITE" id="PS51720">
    <property type="entry name" value="G_AIG1"/>
    <property type="match status" value="1"/>
</dbReference>
<dbReference type="InterPro" id="IPR006703">
    <property type="entry name" value="G_AIG1"/>
</dbReference>
<keyword evidence="4" id="KW-0175">Coiled coil</keyword>
<comment type="similarity">
    <text evidence="1">Belongs to the TRAFAC class TrmE-Era-EngA-EngB-Septin-like GTPase superfamily. AIG1/Toc34/Toc159-like paraseptin GTPase family. IAN subfamily.</text>
</comment>
<dbReference type="InterPro" id="IPR045058">
    <property type="entry name" value="GIMA/IAN/Toc"/>
</dbReference>
<reference evidence="7" key="1">
    <citation type="submission" date="2021-02" db="EMBL/GenBank/DDBJ databases">
        <authorList>
            <person name="Nowell W R."/>
        </authorList>
    </citation>
    <scope>NUCLEOTIDE SEQUENCE</scope>
</reference>
<feature type="non-terminal residue" evidence="7">
    <location>
        <position position="1"/>
    </location>
</feature>
<protein>
    <recommendedName>
        <fullName evidence="5">AIG1-type G domain-containing protein</fullName>
    </recommendedName>
</protein>
<evidence type="ECO:0000313" key="6">
    <source>
        <dbReference type="EMBL" id="CAF1291637.1"/>
    </source>
</evidence>
<feature type="coiled-coil region" evidence="4">
    <location>
        <begin position="158"/>
        <end position="253"/>
    </location>
</feature>
<proteinExistence type="inferred from homology"/>
<dbReference type="Pfam" id="PF04548">
    <property type="entry name" value="AIG1"/>
    <property type="match status" value="1"/>
</dbReference>
<evidence type="ECO:0000256" key="4">
    <source>
        <dbReference type="SAM" id="Coils"/>
    </source>
</evidence>
<organism evidence="7 8">
    <name type="scientific">Didymodactylos carnosus</name>
    <dbReference type="NCBI Taxonomy" id="1234261"/>
    <lineage>
        <taxon>Eukaryota</taxon>
        <taxon>Metazoa</taxon>
        <taxon>Spiralia</taxon>
        <taxon>Gnathifera</taxon>
        <taxon>Rotifera</taxon>
        <taxon>Eurotatoria</taxon>
        <taxon>Bdelloidea</taxon>
        <taxon>Philodinida</taxon>
        <taxon>Philodinidae</taxon>
        <taxon>Didymodactylos</taxon>
    </lineage>
</organism>
<evidence type="ECO:0000256" key="3">
    <source>
        <dbReference type="ARBA" id="ARBA00023134"/>
    </source>
</evidence>
<gene>
    <name evidence="6" type="ORF">OVA965_LOCUS28122</name>
    <name evidence="7" type="ORF">TMI583_LOCUS28871</name>
</gene>
<accession>A0A8S2QFC1</accession>
<dbReference type="Gene3D" id="3.40.50.300">
    <property type="entry name" value="P-loop containing nucleotide triphosphate hydrolases"/>
    <property type="match status" value="1"/>
</dbReference>
<evidence type="ECO:0000313" key="7">
    <source>
        <dbReference type="EMBL" id="CAF4096423.1"/>
    </source>
</evidence>
<evidence type="ECO:0000256" key="2">
    <source>
        <dbReference type="ARBA" id="ARBA00022741"/>
    </source>
</evidence>
<keyword evidence="2" id="KW-0547">Nucleotide-binding</keyword>
<dbReference type="AlphaFoldDB" id="A0A8S2QFC1"/>